<dbReference type="PANTHER" id="PTHR37574:SF1">
    <property type="entry name" value="LIPASE B"/>
    <property type="match status" value="1"/>
</dbReference>
<reference evidence="1 2" key="1">
    <citation type="submission" date="2017-03" db="EMBL/GenBank/DDBJ databases">
        <title>Genomes of endolithic fungi from Antarctica.</title>
        <authorList>
            <person name="Coleine C."/>
            <person name="Masonjones S."/>
            <person name="Stajich J.E."/>
        </authorList>
    </citation>
    <scope>NUCLEOTIDE SEQUENCE [LARGE SCALE GENOMIC DNA]</scope>
    <source>
        <strain evidence="1 2">CCFEE 5184</strain>
    </source>
</reference>
<organism evidence="1 2">
    <name type="scientific">Friedmanniomyces simplex</name>
    <dbReference type="NCBI Taxonomy" id="329884"/>
    <lineage>
        <taxon>Eukaryota</taxon>
        <taxon>Fungi</taxon>
        <taxon>Dikarya</taxon>
        <taxon>Ascomycota</taxon>
        <taxon>Pezizomycotina</taxon>
        <taxon>Dothideomycetes</taxon>
        <taxon>Dothideomycetidae</taxon>
        <taxon>Mycosphaerellales</taxon>
        <taxon>Teratosphaeriaceae</taxon>
        <taxon>Friedmanniomyces</taxon>
    </lineage>
</organism>
<dbReference type="EMBL" id="NAJQ01000216">
    <property type="protein sequence ID" value="TKA74703.1"/>
    <property type="molecule type" value="Genomic_DNA"/>
</dbReference>
<dbReference type="InterPro" id="IPR029058">
    <property type="entry name" value="AB_hydrolase_fold"/>
</dbReference>
<evidence type="ECO:0000313" key="2">
    <source>
        <dbReference type="Proteomes" id="UP000309340"/>
    </source>
</evidence>
<dbReference type="AlphaFoldDB" id="A0A4U0XH66"/>
<accession>A0A4U0XH66</accession>
<dbReference type="SUPFAM" id="SSF53474">
    <property type="entry name" value="alpha/beta-Hydrolases"/>
    <property type="match status" value="1"/>
</dbReference>
<dbReference type="Gene3D" id="3.40.50.1820">
    <property type="entry name" value="alpha/beta hydrolase"/>
    <property type="match status" value="1"/>
</dbReference>
<dbReference type="STRING" id="329884.A0A4U0XH66"/>
<dbReference type="OrthoDB" id="4605274at2759"/>
<keyword evidence="2" id="KW-1185">Reference proteome</keyword>
<proteinExistence type="predicted"/>
<evidence type="ECO:0008006" key="3">
    <source>
        <dbReference type="Google" id="ProtNLM"/>
    </source>
</evidence>
<name>A0A4U0XH66_9PEZI</name>
<dbReference type="PANTHER" id="PTHR37574">
    <property type="entry name" value="LIPASE B"/>
    <property type="match status" value="1"/>
</dbReference>
<dbReference type="Proteomes" id="UP000309340">
    <property type="component" value="Unassembled WGS sequence"/>
</dbReference>
<gene>
    <name evidence="1" type="ORF">B0A55_05096</name>
</gene>
<dbReference type="InterPro" id="IPR053228">
    <property type="entry name" value="Stereospecific_Lipase"/>
</dbReference>
<protein>
    <recommendedName>
        <fullName evidence="3">Lipase B</fullName>
    </recommendedName>
</protein>
<sequence>MYPRGVFTFQTVWPDSVPETMLSAGVVVCNIGDPVWLNIPGYLLNDAQTNAEYVAYAINYIYGISNKRQVAVFGWSQGNIDTQWAFKYWPSTRSKVTDHVAFSPDYHGTILADFVALGEPLPPSLLQQEYNSNFITTLRNNGGDSAYVPTTTVYSGFFDEVVEPQQGTGASAFLNDARNIGVSNNEVQTVCAGQPAGSFYTHEGTLYNALGYALAVDALSHSGPGQASRLNLATVCANYLTPGLDLADFLLTENSIAIAGLAILVYPNKVVAEPAIKSYAASS</sequence>
<comment type="caution">
    <text evidence="1">The sequence shown here is derived from an EMBL/GenBank/DDBJ whole genome shotgun (WGS) entry which is preliminary data.</text>
</comment>
<evidence type="ECO:0000313" key="1">
    <source>
        <dbReference type="EMBL" id="TKA74703.1"/>
    </source>
</evidence>